<dbReference type="EMBL" id="LQZT01000012">
    <property type="protein sequence ID" value="OCW57939.1"/>
    <property type="molecule type" value="Genomic_DNA"/>
</dbReference>
<proteinExistence type="predicted"/>
<evidence type="ECO:0008006" key="4">
    <source>
        <dbReference type="Google" id="ProtNLM"/>
    </source>
</evidence>
<reference evidence="2 3" key="1">
    <citation type="submission" date="2015-12" db="EMBL/GenBank/DDBJ databases">
        <authorList>
            <person name="Shamseldin A."/>
            <person name="Moawad H."/>
            <person name="Abd El-Rahim W.M."/>
            <person name="Sadowsky M.J."/>
        </authorList>
    </citation>
    <scope>NUCLEOTIDE SEQUENCE [LARGE SCALE GENOMIC DNA]</scope>
    <source>
        <strain evidence="2 3">JC234</strain>
    </source>
</reference>
<evidence type="ECO:0000313" key="3">
    <source>
        <dbReference type="Proteomes" id="UP000094795"/>
    </source>
</evidence>
<keyword evidence="3" id="KW-1185">Reference proteome</keyword>
<comment type="caution">
    <text evidence="2">The sequence shown here is derived from an EMBL/GenBank/DDBJ whole genome shotgun (WGS) entry which is preliminary data.</text>
</comment>
<gene>
    <name evidence="2" type="ORF">AWJ14_03880</name>
</gene>
<sequence>MDQMTQQNAAMVEETNAATQGLSGEALRLEELVSRFRLDASAAAPHAAPAPDRAAAPALATKGAQPAASPARALGQKIARAFGGGQATAAPAESWTEF</sequence>
<accession>A0A1C1YWX9</accession>
<dbReference type="STRING" id="1480615.AWJ14_03880"/>
<protein>
    <recommendedName>
        <fullName evidence="4">Methyl-accepting transducer domain-containing protein</fullName>
    </recommendedName>
</protein>
<evidence type="ECO:0000313" key="2">
    <source>
        <dbReference type="EMBL" id="OCW57939.1"/>
    </source>
</evidence>
<feature type="compositionally biased region" description="Low complexity" evidence="1">
    <location>
        <begin position="42"/>
        <end position="60"/>
    </location>
</feature>
<organism evidence="2 3">
    <name type="scientific">Hoeflea olei</name>
    <dbReference type="NCBI Taxonomy" id="1480615"/>
    <lineage>
        <taxon>Bacteria</taxon>
        <taxon>Pseudomonadati</taxon>
        <taxon>Pseudomonadota</taxon>
        <taxon>Alphaproteobacteria</taxon>
        <taxon>Hyphomicrobiales</taxon>
        <taxon>Rhizobiaceae</taxon>
        <taxon>Hoeflea</taxon>
    </lineage>
</organism>
<name>A0A1C1YWX9_9HYPH</name>
<dbReference type="Proteomes" id="UP000094795">
    <property type="component" value="Unassembled WGS sequence"/>
</dbReference>
<feature type="region of interest" description="Disordered" evidence="1">
    <location>
        <begin position="42"/>
        <end position="73"/>
    </location>
</feature>
<evidence type="ECO:0000256" key="1">
    <source>
        <dbReference type="SAM" id="MobiDB-lite"/>
    </source>
</evidence>
<dbReference type="AlphaFoldDB" id="A0A1C1YWX9"/>